<dbReference type="InterPro" id="IPR003615">
    <property type="entry name" value="HNH_nuc"/>
</dbReference>
<dbReference type="Pfam" id="PF02720">
    <property type="entry name" value="DUF222"/>
    <property type="match status" value="1"/>
</dbReference>
<keyword evidence="3" id="KW-0540">Nuclease</keyword>
<dbReference type="Pfam" id="PF01844">
    <property type="entry name" value="HNH"/>
    <property type="match status" value="1"/>
</dbReference>
<organism evidence="3 4">
    <name type="scientific">Protaetiibacter mangrovi</name>
    <dbReference type="NCBI Taxonomy" id="2970926"/>
    <lineage>
        <taxon>Bacteria</taxon>
        <taxon>Bacillati</taxon>
        <taxon>Actinomycetota</taxon>
        <taxon>Actinomycetes</taxon>
        <taxon>Micrococcales</taxon>
        <taxon>Microbacteriaceae</taxon>
        <taxon>Protaetiibacter</taxon>
    </lineage>
</organism>
<evidence type="ECO:0000313" key="3">
    <source>
        <dbReference type="EMBL" id="MCS0498062.1"/>
    </source>
</evidence>
<dbReference type="EMBL" id="JANTHX010000003">
    <property type="protein sequence ID" value="MCS0498062.1"/>
    <property type="molecule type" value="Genomic_DNA"/>
</dbReference>
<evidence type="ECO:0000313" key="4">
    <source>
        <dbReference type="Proteomes" id="UP001205337"/>
    </source>
</evidence>
<gene>
    <name evidence="3" type="ORF">NUH29_00660</name>
</gene>
<evidence type="ECO:0000256" key="1">
    <source>
        <dbReference type="ARBA" id="ARBA00023450"/>
    </source>
</evidence>
<keyword evidence="4" id="KW-1185">Reference proteome</keyword>
<sequence length="462" mass="49639">MPVLTDTLTRIGDLSVPAAPVSLGGLPDAELLIAQRQLGEVQRRLSALAASVAGEIAHRSRRDLGAAGLAATQGLRSAEDLIAKVTGGSRRDAHTLVKAAELLPTAPRGDAAPPVPEWRQVIGAAVADATISVEAAGIIRTRLGAAADRADGTVVADAARTLIAAAPGMKLEDLAARASVVRDELDLAGIPAREDELRAKRFLRFTKQLDGMTRVTGLLDQESAAIVVPILDAATSPRRGGPRFVDPTAAQRAEGLMRDERTTDQLTLDVFVELIRNGSRVDDGVLLGDRKPVVRVLVTKNDLENPIRDADGNRIGAAFFEGQTDAVSIGTAERFICAGGAIPIQFDADGRVLNLGREQRLFSEKQRVAMAARDGGCLMCGAPPSWCEAHHIDHWDEHAGLTDIDDGVLVCRFCHLNLHNQKWRIRRDGAEYYLERPDAFGLLRRIPLPSRSPAVERLRQSA</sequence>
<dbReference type="InterPro" id="IPR003870">
    <property type="entry name" value="DUF222"/>
</dbReference>
<evidence type="ECO:0000259" key="2">
    <source>
        <dbReference type="SMART" id="SM00507"/>
    </source>
</evidence>
<dbReference type="Proteomes" id="UP001205337">
    <property type="component" value="Unassembled WGS sequence"/>
</dbReference>
<dbReference type="CDD" id="cd00085">
    <property type="entry name" value="HNHc"/>
    <property type="match status" value="1"/>
</dbReference>
<keyword evidence="3" id="KW-0378">Hydrolase</keyword>
<proteinExistence type="inferred from homology"/>
<feature type="domain" description="HNH nuclease" evidence="2">
    <location>
        <begin position="365"/>
        <end position="416"/>
    </location>
</feature>
<dbReference type="GO" id="GO:0004519">
    <property type="term" value="F:endonuclease activity"/>
    <property type="evidence" value="ECO:0007669"/>
    <property type="project" value="UniProtKB-KW"/>
</dbReference>
<dbReference type="InterPro" id="IPR002711">
    <property type="entry name" value="HNH"/>
</dbReference>
<accession>A0ABT1ZBH5</accession>
<comment type="caution">
    <text evidence="3">The sequence shown here is derived from an EMBL/GenBank/DDBJ whole genome shotgun (WGS) entry which is preliminary data.</text>
</comment>
<dbReference type="Gene3D" id="1.10.30.50">
    <property type="match status" value="1"/>
</dbReference>
<dbReference type="RefSeq" id="WP_258796939.1">
    <property type="nucleotide sequence ID" value="NZ_JANTHX010000003.1"/>
</dbReference>
<dbReference type="SMART" id="SM00507">
    <property type="entry name" value="HNHc"/>
    <property type="match status" value="1"/>
</dbReference>
<keyword evidence="3" id="KW-0255">Endonuclease</keyword>
<comment type="similarity">
    <text evidence="1">Belongs to the Rv1128c/1148c/1588c/1702c/1945/3466 family.</text>
</comment>
<protein>
    <submittedName>
        <fullName evidence="3">HNH endonuclease</fullName>
    </submittedName>
</protein>
<name>A0ABT1ZBH5_9MICO</name>
<reference evidence="3 4" key="1">
    <citation type="submission" date="2022-08" db="EMBL/GenBank/DDBJ databases">
        <authorList>
            <person name="Li F."/>
        </authorList>
    </citation>
    <scope>NUCLEOTIDE SEQUENCE [LARGE SCALE GENOMIC DNA]</scope>
    <source>
        <strain evidence="3 4">10F1B-8-1</strain>
    </source>
</reference>